<proteinExistence type="inferred from homology"/>
<dbReference type="GO" id="GO:0006887">
    <property type="term" value="P:exocytosis"/>
    <property type="evidence" value="ECO:0007669"/>
    <property type="project" value="UniProtKB-KW"/>
</dbReference>
<dbReference type="VEuPathDB" id="FungiDB:Malapachy_1440"/>
<dbReference type="GO" id="GO:0015031">
    <property type="term" value="P:protein transport"/>
    <property type="evidence" value="ECO:0007669"/>
    <property type="project" value="UniProtKB-KW"/>
</dbReference>
<comment type="caution">
    <text evidence="6">The sequence shown here is derived from an EMBL/GenBank/DDBJ whole genome shotgun (WGS) entry which is preliminary data.</text>
</comment>
<dbReference type="Pfam" id="PF03081">
    <property type="entry name" value="Exo70_C"/>
    <property type="match status" value="1"/>
</dbReference>
<comment type="similarity">
    <text evidence="1 4">Belongs to the EXO70 family.</text>
</comment>
<dbReference type="GO" id="GO:0005546">
    <property type="term" value="F:phosphatidylinositol-4,5-bisphosphate binding"/>
    <property type="evidence" value="ECO:0007669"/>
    <property type="project" value="InterPro"/>
</dbReference>
<evidence type="ECO:0000256" key="2">
    <source>
        <dbReference type="ARBA" id="ARBA00022448"/>
    </source>
</evidence>
<feature type="domain" description="Exocyst complex subunit Exo70 C-terminal" evidence="5">
    <location>
        <begin position="267"/>
        <end position="628"/>
    </location>
</feature>
<protein>
    <recommendedName>
        <fullName evidence="4">Exocyst complex protein EXO70</fullName>
    </recommendedName>
</protein>
<dbReference type="EMBL" id="LGAV01000007">
    <property type="protein sequence ID" value="KOS13224.1"/>
    <property type="molecule type" value="Genomic_DNA"/>
</dbReference>
<dbReference type="RefSeq" id="XP_017990856.1">
    <property type="nucleotide sequence ID" value="XM_018135944.1"/>
</dbReference>
<dbReference type="PANTHER" id="PTHR12542">
    <property type="entry name" value="EXOCYST COMPLEX PROTEIN EXO70"/>
    <property type="match status" value="1"/>
</dbReference>
<sequence length="633" mass="70499">MVYTARVVSTSHASGRDNDVALTEMELLEQNQRRLGSLTGRMTTILNGFDRRLVKLESSILPIHKSTQTLSRISSNVSEVQKELDTSLRHYGVVVDDEPEILRGPDPRNPWPYLEAIQRVIKEANEAPGGEASQAGSKRHRLTEQGARKVAELVREYTAAESRAIDPFSYTQQGLALPGVSNECLTSDKALLQFLYTLPEMQHNATASAFALALQSYASVRSTYLTASLDAHMKRVVHIAAMTQQDSVPAPREAHVDYQRGTLPVQEFCAVMLSMVQQEQNAIATLFQGMAWEGWRGKTATCVLQPLVQAVNAMMPMLLPRLHHGLNAHRYMVLDFIAQTQAVFGVDGQKWIAALQGTQCDTCSFTSVLGSVRQDALLFFPELLRDIKIIPVQQNHDALQVGVSDIARLGMVLLRGLVCFQDVMLFLLQTMGSKNWVEGQASAMSPDALWADYVKDFMLSIVTSLERTVAAIPQPTVASIFLLNNVTFLQKDLRALAQALPPPVMNAAEHVVTHALRTAHTSYLESWNVVVQALVDDQSAARSGPMGKFAVLSDRSKPDAFARFYEYLQQMEQIHRTHPLQRDTGLADSLRNDVTRLISPLYAVTLSKQRSTSQRSARWSERDLDQWIAQLYL</sequence>
<gene>
    <name evidence="6" type="ORF">Malapachy_1440</name>
</gene>
<evidence type="ECO:0000259" key="5">
    <source>
        <dbReference type="Pfam" id="PF03081"/>
    </source>
</evidence>
<dbReference type="InterPro" id="IPR016159">
    <property type="entry name" value="Cullin_repeat-like_dom_sf"/>
</dbReference>
<reference evidence="6 7" key="1">
    <citation type="submission" date="2015-07" db="EMBL/GenBank/DDBJ databases">
        <title>Draft Genome Sequence of Malassezia furfur CBS1878 and Malassezia pachydermatis CBS1879.</title>
        <authorList>
            <person name="Triana S."/>
            <person name="Ohm R."/>
            <person name="Gonzalez A."/>
            <person name="DeCock H."/>
            <person name="Restrepo S."/>
            <person name="Celis A."/>
        </authorList>
    </citation>
    <scope>NUCLEOTIDE SEQUENCE [LARGE SCALE GENOMIC DNA]</scope>
    <source>
        <strain evidence="6 7">CBS 1879</strain>
    </source>
</reference>
<keyword evidence="2 4" id="KW-0813">Transport</keyword>
<dbReference type="GeneID" id="28727819"/>
<evidence type="ECO:0000313" key="7">
    <source>
        <dbReference type="Proteomes" id="UP000037751"/>
    </source>
</evidence>
<dbReference type="InterPro" id="IPR004140">
    <property type="entry name" value="Exo70"/>
</dbReference>
<dbReference type="OrthoDB" id="1922221at2759"/>
<evidence type="ECO:0000256" key="3">
    <source>
        <dbReference type="ARBA" id="ARBA00022483"/>
    </source>
</evidence>
<dbReference type="Proteomes" id="UP000037751">
    <property type="component" value="Unassembled WGS sequence"/>
</dbReference>
<keyword evidence="7" id="KW-1185">Reference proteome</keyword>
<evidence type="ECO:0000313" key="6">
    <source>
        <dbReference type="EMBL" id="KOS13224.1"/>
    </source>
</evidence>
<keyword evidence="4" id="KW-0653">Protein transport</keyword>
<evidence type="ECO:0000256" key="4">
    <source>
        <dbReference type="RuleBase" id="RU365026"/>
    </source>
</evidence>
<dbReference type="Gene3D" id="1.20.1280.170">
    <property type="entry name" value="Exocyst complex component Exo70"/>
    <property type="match status" value="1"/>
</dbReference>
<dbReference type="GO" id="GO:0005935">
    <property type="term" value="C:cellular bud neck"/>
    <property type="evidence" value="ECO:0007669"/>
    <property type="project" value="UniProtKB-SubCell"/>
</dbReference>
<dbReference type="InterPro" id="IPR046364">
    <property type="entry name" value="Exo70_C"/>
</dbReference>
<accession>A0A0M8MS44</accession>
<comment type="subcellular location">
    <subcellularLocation>
        <location evidence="4">Bud</location>
    </subcellularLocation>
    <subcellularLocation>
        <location evidence="4">Bud neck</location>
    </subcellularLocation>
</comment>
<comment type="function">
    <text evidence="4">Involved in the secretory pathway as part of the exocyst complex which tethers secretory vesicles to the sites of exocytosis. Also plays a role in the assembly of the exocyst.</text>
</comment>
<evidence type="ECO:0000256" key="1">
    <source>
        <dbReference type="ARBA" id="ARBA00006756"/>
    </source>
</evidence>
<keyword evidence="3 4" id="KW-0268">Exocytosis</keyword>
<organism evidence="6 7">
    <name type="scientific">Malassezia pachydermatis</name>
    <dbReference type="NCBI Taxonomy" id="77020"/>
    <lineage>
        <taxon>Eukaryota</taxon>
        <taxon>Fungi</taxon>
        <taxon>Dikarya</taxon>
        <taxon>Basidiomycota</taxon>
        <taxon>Ustilaginomycotina</taxon>
        <taxon>Malasseziomycetes</taxon>
        <taxon>Malasseziales</taxon>
        <taxon>Malasseziaceae</taxon>
        <taxon>Malassezia</taxon>
    </lineage>
</organism>
<name>A0A0M8MS44_9BASI</name>
<dbReference type="PANTHER" id="PTHR12542:SF41">
    <property type="entry name" value="EXOCYST COMPLEX COMPONENT 7"/>
    <property type="match status" value="1"/>
</dbReference>
<dbReference type="AlphaFoldDB" id="A0A0M8MS44"/>
<dbReference type="SUPFAM" id="SSF74788">
    <property type="entry name" value="Cullin repeat-like"/>
    <property type="match status" value="1"/>
</dbReference>
<dbReference type="GO" id="GO:0000145">
    <property type="term" value="C:exocyst"/>
    <property type="evidence" value="ECO:0007669"/>
    <property type="project" value="InterPro"/>
</dbReference>
<dbReference type="STRING" id="77020.A0A0M8MS44"/>